<gene>
    <name evidence="1" type="ORF">Bca52824_087675</name>
</gene>
<dbReference type="OrthoDB" id="1102599at2759"/>
<dbReference type="Proteomes" id="UP000886595">
    <property type="component" value="Unassembled WGS sequence"/>
</dbReference>
<keyword evidence="2" id="KW-1185">Reference proteome</keyword>
<dbReference type="EMBL" id="JAAMPC010000017">
    <property type="protein sequence ID" value="KAG2248047.1"/>
    <property type="molecule type" value="Genomic_DNA"/>
</dbReference>
<protein>
    <submittedName>
        <fullName evidence="1">Uncharacterized protein</fullName>
    </submittedName>
</protein>
<accession>A0A8X7PBT7</accession>
<organism evidence="1 2">
    <name type="scientific">Brassica carinata</name>
    <name type="common">Ethiopian mustard</name>
    <name type="synonym">Abyssinian cabbage</name>
    <dbReference type="NCBI Taxonomy" id="52824"/>
    <lineage>
        <taxon>Eukaryota</taxon>
        <taxon>Viridiplantae</taxon>
        <taxon>Streptophyta</taxon>
        <taxon>Embryophyta</taxon>
        <taxon>Tracheophyta</taxon>
        <taxon>Spermatophyta</taxon>
        <taxon>Magnoliopsida</taxon>
        <taxon>eudicotyledons</taxon>
        <taxon>Gunneridae</taxon>
        <taxon>Pentapetalae</taxon>
        <taxon>rosids</taxon>
        <taxon>malvids</taxon>
        <taxon>Brassicales</taxon>
        <taxon>Brassicaceae</taxon>
        <taxon>Brassiceae</taxon>
        <taxon>Brassica</taxon>
    </lineage>
</organism>
<sequence>MISRISITRTGLNVPSFLIWSAQLRLPKPYGDGIVEPIFLSFILGVLPSRFRSLCSRSWRSLDYRLLKAREEGLSSRVGEFRHLVMVKRNTQSPDTFLVSPRPGRHVIEDVPYRDEKWCEQFFVFRVDRASVGDFDFSRLPRSWTERIG</sequence>
<dbReference type="AlphaFoldDB" id="A0A8X7PBT7"/>
<evidence type="ECO:0000313" key="2">
    <source>
        <dbReference type="Proteomes" id="UP000886595"/>
    </source>
</evidence>
<proteinExistence type="predicted"/>
<comment type="caution">
    <text evidence="1">The sequence shown here is derived from an EMBL/GenBank/DDBJ whole genome shotgun (WGS) entry which is preliminary data.</text>
</comment>
<name>A0A8X7PBT7_BRACI</name>
<reference evidence="1 2" key="1">
    <citation type="submission" date="2020-02" db="EMBL/GenBank/DDBJ databases">
        <authorList>
            <person name="Ma Q."/>
            <person name="Huang Y."/>
            <person name="Song X."/>
            <person name="Pei D."/>
        </authorList>
    </citation>
    <scope>NUCLEOTIDE SEQUENCE [LARGE SCALE GENOMIC DNA]</scope>
    <source>
        <strain evidence="1">Sxm20200214</strain>
        <tissue evidence="1">Leaf</tissue>
    </source>
</reference>
<evidence type="ECO:0000313" key="1">
    <source>
        <dbReference type="EMBL" id="KAG2248047.1"/>
    </source>
</evidence>